<keyword evidence="1" id="KW-0175">Coiled coil</keyword>
<reference evidence="3" key="2">
    <citation type="submission" date="2021-03" db="UniProtKB">
        <authorList>
            <consortium name="EnsemblPlants"/>
        </authorList>
    </citation>
    <scope>IDENTIFICATION</scope>
</reference>
<organism evidence="3 4">
    <name type="scientific">Chenopodium quinoa</name>
    <name type="common">Quinoa</name>
    <dbReference type="NCBI Taxonomy" id="63459"/>
    <lineage>
        <taxon>Eukaryota</taxon>
        <taxon>Viridiplantae</taxon>
        <taxon>Streptophyta</taxon>
        <taxon>Embryophyta</taxon>
        <taxon>Tracheophyta</taxon>
        <taxon>Spermatophyta</taxon>
        <taxon>Magnoliopsida</taxon>
        <taxon>eudicotyledons</taxon>
        <taxon>Gunneridae</taxon>
        <taxon>Pentapetalae</taxon>
        <taxon>Caryophyllales</taxon>
        <taxon>Chenopodiaceae</taxon>
        <taxon>Chenopodioideae</taxon>
        <taxon>Atripliceae</taxon>
        <taxon>Chenopodium</taxon>
    </lineage>
</organism>
<accession>A0A803LPS8</accession>
<evidence type="ECO:0000256" key="2">
    <source>
        <dbReference type="SAM" id="MobiDB-lite"/>
    </source>
</evidence>
<reference evidence="3" key="1">
    <citation type="journal article" date="2017" name="Nature">
        <title>The genome of Chenopodium quinoa.</title>
        <authorList>
            <person name="Jarvis D.E."/>
            <person name="Ho Y.S."/>
            <person name="Lightfoot D.J."/>
            <person name="Schmoeckel S.M."/>
            <person name="Li B."/>
            <person name="Borm T.J.A."/>
            <person name="Ohyanagi H."/>
            <person name="Mineta K."/>
            <person name="Michell C.T."/>
            <person name="Saber N."/>
            <person name="Kharbatia N.M."/>
            <person name="Rupper R.R."/>
            <person name="Sharp A.R."/>
            <person name="Dally N."/>
            <person name="Boughton B.A."/>
            <person name="Woo Y.H."/>
            <person name="Gao G."/>
            <person name="Schijlen E.G.W.M."/>
            <person name="Guo X."/>
            <person name="Momin A.A."/>
            <person name="Negrao S."/>
            <person name="Al-Babili S."/>
            <person name="Gehring C."/>
            <person name="Roessner U."/>
            <person name="Jung C."/>
            <person name="Murphy K."/>
            <person name="Arold S.T."/>
            <person name="Gojobori T."/>
            <person name="van der Linden C.G."/>
            <person name="van Loo E.N."/>
            <person name="Jellen E.N."/>
            <person name="Maughan P.J."/>
            <person name="Tester M."/>
        </authorList>
    </citation>
    <scope>NUCLEOTIDE SEQUENCE [LARGE SCALE GENOMIC DNA]</scope>
    <source>
        <strain evidence="3">cv. PI 614886</strain>
    </source>
</reference>
<name>A0A803LPS8_CHEQI</name>
<proteinExistence type="predicted"/>
<evidence type="ECO:0000313" key="4">
    <source>
        <dbReference type="Proteomes" id="UP000596660"/>
    </source>
</evidence>
<feature type="region of interest" description="Disordered" evidence="2">
    <location>
        <begin position="138"/>
        <end position="163"/>
    </location>
</feature>
<dbReference type="PANTHER" id="PTHR31342:SF16">
    <property type="entry name" value="TALIN_MIDDLE DOMAIN-CONTAINING PROTEIN"/>
    <property type="match status" value="1"/>
</dbReference>
<dbReference type="AlphaFoldDB" id="A0A803LPS8"/>
<dbReference type="EnsemblPlants" id="AUR62016957-RA">
    <property type="protein sequence ID" value="AUR62016957-RA:cds"/>
    <property type="gene ID" value="AUR62016957"/>
</dbReference>
<evidence type="ECO:0008006" key="5">
    <source>
        <dbReference type="Google" id="ProtNLM"/>
    </source>
</evidence>
<feature type="region of interest" description="Disordered" evidence="2">
    <location>
        <begin position="64"/>
        <end position="115"/>
    </location>
</feature>
<evidence type="ECO:0000256" key="1">
    <source>
        <dbReference type="ARBA" id="ARBA00023054"/>
    </source>
</evidence>
<keyword evidence="4" id="KW-1185">Reference proteome</keyword>
<sequence>MEIKCELAEAVGERETGIIFTLEALSGLYMSNIALDVENVLWKRKVRLKECKLDKFCELCATPPMTGKPLPGKDDEPLLPLMPGNGGGPSPPLSGKGGGPPPPPSKFMGKKKATTNLKRSTEMGNLFRLLRGLMEGSCLGEGSSRGRKTGGGSNGGSNGGQSMNDALVEIARRSTYFQQIEEDVRTHDKTIKGIQSSLSSFKTKDMDVLLMFYQEVESKLDVLTDESQVLARFEGFPGKKLDALRMAAVLYKKLSATLSELHNWKIESPLAQLLDKVEKYFNKIKGEMEAIERTKDEEEKKFQSHGIHLDFNIILKIKEAMVNVSSSCIELALKEKREAKTEINDQTLAKARNQHKKIDTETLWRTFQFSFKVYSFAGGQDERAERLAKELAKEIQADP</sequence>
<dbReference type="Proteomes" id="UP000596660">
    <property type="component" value="Unplaced"/>
</dbReference>
<feature type="compositionally biased region" description="Gly residues" evidence="2">
    <location>
        <begin position="149"/>
        <end position="159"/>
    </location>
</feature>
<dbReference type="InterPro" id="IPR040265">
    <property type="entry name" value="CHUP1/IPGA1-like"/>
</dbReference>
<dbReference type="Gramene" id="AUR62016957-RA">
    <property type="protein sequence ID" value="AUR62016957-RA:cds"/>
    <property type="gene ID" value="AUR62016957"/>
</dbReference>
<evidence type="ECO:0000313" key="3">
    <source>
        <dbReference type="EnsemblPlants" id="AUR62016957-RA:cds"/>
    </source>
</evidence>
<dbReference type="PANTHER" id="PTHR31342">
    <property type="entry name" value="PROTEIN CHUP1, CHLOROPLASTIC"/>
    <property type="match status" value="1"/>
</dbReference>
<protein>
    <recommendedName>
        <fullName evidence="5">Hydroxyproline-rich glycoprotein family protein</fullName>
    </recommendedName>
</protein>